<organism evidence="3 4">
    <name type="scientific">Coniochaeta pulveracea</name>
    <dbReference type="NCBI Taxonomy" id="177199"/>
    <lineage>
        <taxon>Eukaryota</taxon>
        <taxon>Fungi</taxon>
        <taxon>Dikarya</taxon>
        <taxon>Ascomycota</taxon>
        <taxon>Pezizomycotina</taxon>
        <taxon>Sordariomycetes</taxon>
        <taxon>Sordariomycetidae</taxon>
        <taxon>Coniochaetales</taxon>
        <taxon>Coniochaetaceae</taxon>
        <taxon>Coniochaeta</taxon>
    </lineage>
</organism>
<dbReference type="STRING" id="177199.A0A420YB47"/>
<dbReference type="AlphaFoldDB" id="A0A420YB47"/>
<dbReference type="PANTHER" id="PTHR23077:SF132">
    <property type="entry name" value="ATP-DEPENDENT ZN PROTEASE"/>
    <property type="match status" value="1"/>
</dbReference>
<feature type="region of interest" description="Disordered" evidence="1">
    <location>
        <begin position="1"/>
        <end position="37"/>
    </location>
</feature>
<dbReference type="GO" id="GO:1990275">
    <property type="term" value="F:preribosome binding"/>
    <property type="evidence" value="ECO:0007669"/>
    <property type="project" value="TreeGrafter"/>
</dbReference>
<dbReference type="CDD" id="cd19481">
    <property type="entry name" value="RecA-like_protease"/>
    <property type="match status" value="1"/>
</dbReference>
<dbReference type="InterPro" id="IPR003959">
    <property type="entry name" value="ATPase_AAA_core"/>
</dbReference>
<dbReference type="EMBL" id="QVQW01000023">
    <property type="protein sequence ID" value="RKU45103.1"/>
    <property type="molecule type" value="Genomic_DNA"/>
</dbReference>
<name>A0A420YB47_9PEZI</name>
<reference evidence="3 4" key="1">
    <citation type="submission" date="2018-08" db="EMBL/GenBank/DDBJ databases">
        <title>Draft genome of the lignicolous fungus Coniochaeta pulveracea.</title>
        <authorList>
            <person name="Borstlap C.J."/>
            <person name="De Witt R.N."/>
            <person name="Botha A."/>
            <person name="Volschenk H."/>
        </authorList>
    </citation>
    <scope>NUCLEOTIDE SEQUENCE [LARGE SCALE GENOMIC DNA]</scope>
    <source>
        <strain evidence="3 4">CAB683</strain>
    </source>
</reference>
<feature type="region of interest" description="Disordered" evidence="1">
    <location>
        <begin position="83"/>
        <end position="104"/>
    </location>
</feature>
<gene>
    <name evidence="3" type="ORF">DL546_001876</name>
</gene>
<proteinExistence type="predicted"/>
<sequence>MASTPNPSNIEPQPPSVLAHNDYEGNRRSNHPSVSRNYYTHSSAHRVSTETVVAQALKAQYPSLTLTVTPSRTTPLLSYAASGHAESTPLSDKDVSPPSISQKSYIPPTRRLDGAIGSLGENLSFGKFLFKWAGKEFIVYLIDGRDGTSAYPQNLNFYILSVDAEAAEELILTVGRWADDLHEEVWVFDQGNWTKSKELYDSIRSATWGNVILDEEMKKTLINDHLSFFRARETYASLRVPWKRGVIYYGPPGNGKTISVKATMNMLYHQDPSIPTLYVRTLASWMGPEMSVKMIFAKARQFAPCYLVLEDLDTIITDGVRSYFLNEVDGLGRNDGIFMVGSTNHLDRLDPGISKRPSRFDRKYFFPDPDHPQRIAYAQFWQKKLADNEEVDFPDRMCKAVADITDGFSFAYMQEAFVAALLAIARRSDNGENGMEKGIVEGDWLAIDGKDDDDDELEKNLLWVELKKQIAILREGMEEKS</sequence>
<evidence type="ECO:0000256" key="1">
    <source>
        <dbReference type="SAM" id="MobiDB-lite"/>
    </source>
</evidence>
<evidence type="ECO:0000313" key="4">
    <source>
        <dbReference type="Proteomes" id="UP000275385"/>
    </source>
</evidence>
<accession>A0A420YB47</accession>
<comment type="caution">
    <text evidence="3">The sequence shown here is derived from an EMBL/GenBank/DDBJ whole genome shotgun (WGS) entry which is preliminary data.</text>
</comment>
<keyword evidence="4" id="KW-1185">Reference proteome</keyword>
<protein>
    <recommendedName>
        <fullName evidence="2">ATPase AAA-type core domain-containing protein</fullName>
    </recommendedName>
</protein>
<feature type="domain" description="ATPase AAA-type core" evidence="2">
    <location>
        <begin position="247"/>
        <end position="367"/>
    </location>
</feature>
<dbReference type="PANTHER" id="PTHR23077">
    <property type="entry name" value="AAA-FAMILY ATPASE"/>
    <property type="match status" value="1"/>
</dbReference>
<dbReference type="OrthoDB" id="2115716at2759"/>
<feature type="compositionally biased region" description="Polar residues" evidence="1">
    <location>
        <begin position="1"/>
        <end position="11"/>
    </location>
</feature>
<dbReference type="InterPro" id="IPR050168">
    <property type="entry name" value="AAA_ATPase_domain"/>
</dbReference>
<dbReference type="SUPFAM" id="SSF52540">
    <property type="entry name" value="P-loop containing nucleoside triphosphate hydrolases"/>
    <property type="match status" value="1"/>
</dbReference>
<dbReference type="Proteomes" id="UP000275385">
    <property type="component" value="Unassembled WGS sequence"/>
</dbReference>
<dbReference type="GO" id="GO:0003723">
    <property type="term" value="F:RNA binding"/>
    <property type="evidence" value="ECO:0007669"/>
    <property type="project" value="TreeGrafter"/>
</dbReference>
<dbReference type="GO" id="GO:0005524">
    <property type="term" value="F:ATP binding"/>
    <property type="evidence" value="ECO:0007669"/>
    <property type="project" value="InterPro"/>
</dbReference>
<evidence type="ECO:0000259" key="2">
    <source>
        <dbReference type="Pfam" id="PF00004"/>
    </source>
</evidence>
<dbReference type="GO" id="GO:0005634">
    <property type="term" value="C:nucleus"/>
    <property type="evidence" value="ECO:0007669"/>
    <property type="project" value="TreeGrafter"/>
</dbReference>
<dbReference type="Pfam" id="PF00004">
    <property type="entry name" value="AAA"/>
    <property type="match status" value="1"/>
</dbReference>
<evidence type="ECO:0000313" key="3">
    <source>
        <dbReference type="EMBL" id="RKU45103.1"/>
    </source>
</evidence>
<dbReference type="Gene3D" id="1.10.8.60">
    <property type="match status" value="1"/>
</dbReference>
<dbReference type="GO" id="GO:0016887">
    <property type="term" value="F:ATP hydrolysis activity"/>
    <property type="evidence" value="ECO:0007669"/>
    <property type="project" value="InterPro"/>
</dbReference>
<dbReference type="GO" id="GO:0042254">
    <property type="term" value="P:ribosome biogenesis"/>
    <property type="evidence" value="ECO:0007669"/>
    <property type="project" value="TreeGrafter"/>
</dbReference>
<dbReference type="Gene3D" id="3.40.50.300">
    <property type="entry name" value="P-loop containing nucleotide triphosphate hydrolases"/>
    <property type="match status" value="1"/>
</dbReference>
<dbReference type="InterPro" id="IPR027417">
    <property type="entry name" value="P-loop_NTPase"/>
</dbReference>